<evidence type="ECO:0000313" key="8">
    <source>
        <dbReference type="EMBL" id="TVT21656.1"/>
    </source>
</evidence>
<evidence type="ECO:0000256" key="4">
    <source>
        <dbReference type="ARBA" id="ARBA00022989"/>
    </source>
</evidence>
<name>A0A558ABL7_9PSEU</name>
<keyword evidence="4 6" id="KW-1133">Transmembrane helix</keyword>
<dbReference type="SUPFAM" id="SSF82866">
    <property type="entry name" value="Multidrug efflux transporter AcrB transmembrane domain"/>
    <property type="match status" value="2"/>
</dbReference>
<feature type="domain" description="Membrane transport protein MMPL" evidence="7">
    <location>
        <begin position="189"/>
        <end position="324"/>
    </location>
</feature>
<dbReference type="InterPro" id="IPR050545">
    <property type="entry name" value="Mycobact_MmpL"/>
</dbReference>
<feature type="transmembrane region" description="Helical" evidence="6">
    <location>
        <begin position="342"/>
        <end position="364"/>
    </location>
</feature>
<feature type="transmembrane region" description="Helical" evidence="6">
    <location>
        <begin position="260"/>
        <end position="281"/>
    </location>
</feature>
<dbReference type="PANTHER" id="PTHR33406:SF13">
    <property type="entry name" value="MEMBRANE PROTEIN YDFJ"/>
    <property type="match status" value="1"/>
</dbReference>
<evidence type="ECO:0000256" key="3">
    <source>
        <dbReference type="ARBA" id="ARBA00022692"/>
    </source>
</evidence>
<feature type="transmembrane region" description="Helical" evidence="6">
    <location>
        <begin position="687"/>
        <end position="708"/>
    </location>
</feature>
<feature type="transmembrane region" description="Helical" evidence="6">
    <location>
        <begin position="603"/>
        <end position="621"/>
    </location>
</feature>
<feature type="transmembrane region" description="Helical" evidence="6">
    <location>
        <begin position="370"/>
        <end position="394"/>
    </location>
</feature>
<keyword evidence="2" id="KW-1003">Cell membrane</keyword>
<dbReference type="PANTHER" id="PTHR33406">
    <property type="entry name" value="MEMBRANE PROTEIN MJ1562-RELATED"/>
    <property type="match status" value="1"/>
</dbReference>
<organism evidence="8 9">
    <name type="scientific">Amycolatopsis acidiphila</name>
    <dbReference type="NCBI Taxonomy" id="715473"/>
    <lineage>
        <taxon>Bacteria</taxon>
        <taxon>Bacillati</taxon>
        <taxon>Actinomycetota</taxon>
        <taxon>Actinomycetes</taxon>
        <taxon>Pseudonocardiales</taxon>
        <taxon>Pseudonocardiaceae</taxon>
        <taxon>Amycolatopsis</taxon>
    </lineage>
</organism>
<dbReference type="AlphaFoldDB" id="A0A558ABL7"/>
<evidence type="ECO:0000256" key="6">
    <source>
        <dbReference type="SAM" id="Phobius"/>
    </source>
</evidence>
<evidence type="ECO:0000256" key="5">
    <source>
        <dbReference type="ARBA" id="ARBA00023136"/>
    </source>
</evidence>
<accession>A0A558ABL7</accession>
<proteinExistence type="predicted"/>
<dbReference type="RefSeq" id="WP_144639089.1">
    <property type="nucleotide sequence ID" value="NZ_BNAX01000003.1"/>
</dbReference>
<dbReference type="EMBL" id="VJZA01000024">
    <property type="protein sequence ID" value="TVT21656.1"/>
    <property type="molecule type" value="Genomic_DNA"/>
</dbReference>
<reference evidence="8 9" key="1">
    <citation type="submission" date="2019-07" db="EMBL/GenBank/DDBJ databases">
        <title>New species of Amycolatopsis and Streptomyces.</title>
        <authorList>
            <person name="Duangmal K."/>
            <person name="Teo W.F.A."/>
            <person name="Lipun K."/>
        </authorList>
    </citation>
    <scope>NUCLEOTIDE SEQUENCE [LARGE SCALE GENOMIC DNA]</scope>
    <source>
        <strain evidence="8 9">JCM 30562</strain>
    </source>
</reference>
<feature type="transmembrane region" description="Helical" evidence="6">
    <location>
        <begin position="314"/>
        <end position="330"/>
    </location>
</feature>
<keyword evidence="9" id="KW-1185">Reference proteome</keyword>
<dbReference type="GO" id="GO:0005886">
    <property type="term" value="C:plasma membrane"/>
    <property type="evidence" value="ECO:0007669"/>
    <property type="project" value="UniProtKB-SubCell"/>
</dbReference>
<feature type="transmembrane region" description="Helical" evidence="6">
    <location>
        <begin position="714"/>
        <end position="736"/>
    </location>
</feature>
<evidence type="ECO:0000259" key="7">
    <source>
        <dbReference type="Pfam" id="PF03176"/>
    </source>
</evidence>
<comment type="caution">
    <text evidence="8">The sequence shown here is derived from an EMBL/GenBank/DDBJ whole genome shotgun (WGS) entry which is preliminary data.</text>
</comment>
<dbReference type="Pfam" id="PF03176">
    <property type="entry name" value="MMPL"/>
    <property type="match status" value="1"/>
</dbReference>
<keyword evidence="5 6" id="KW-0472">Membrane</keyword>
<dbReference type="InterPro" id="IPR004869">
    <property type="entry name" value="MMPL_dom"/>
</dbReference>
<dbReference type="Gene3D" id="1.20.1640.10">
    <property type="entry name" value="Multidrug efflux transporter AcrB transmembrane domain"/>
    <property type="match status" value="2"/>
</dbReference>
<evidence type="ECO:0000313" key="9">
    <source>
        <dbReference type="Proteomes" id="UP000318578"/>
    </source>
</evidence>
<gene>
    <name evidence="8" type="ORF">FNH06_15925</name>
</gene>
<evidence type="ECO:0000256" key="2">
    <source>
        <dbReference type="ARBA" id="ARBA00022475"/>
    </source>
</evidence>
<feature type="transmembrane region" description="Helical" evidence="6">
    <location>
        <begin position="655"/>
        <end position="675"/>
    </location>
</feature>
<sequence length="762" mass="80431">MRALWRRPTKRGLFVALGVLATAGFVLGGLAKVRVETSVDSFLPSDDPVVRQFEAESGSFGGDPIVVLLESGQPRAQLDQQHLPALLNLEGRLSRLPDVAAVYGPGTTLNQIAGRTQDLLAELSGRRDAVRSQAQQGKTGKDAEKAGDAAVAAFDARYGPLLVQGMPAGLPTLHNPSFVDTVVYTGAGEPRPQWRFVVPSDRSAAILVRPREGLDQQGTERLVRAVRDAVATAKPDAQRITVSGVPVIAVSLGDQVQREIPWIGGTALLAVGACFLLIPWTRKVRRRLVPVMTTVVAIGLTLAVFGWLGRPLSLGVVAFLPVLLGVGSYYPTYFAQQARRRVVLVVATATAAAFAMLLLSPLPFVRELGLALSMGGLIAALVGMLLVRGLSFTAEPDRPLDEMVSSPRAVTSPRWARVAAGVVVAAVALTGWMALPRIELESNFQSFATGLDALTDAQHVESVIGSSGEVAVVLNGPDVLSPEAMKWTREAQEGIVSRHGDQMRPVVSPPTLLQFLGSSPTASQIAAGVRLLPPYLTGAVLRNDRTSALLSFGVRMEDLSKLQTLRDDVLRHLPPPPQGYHVDLTGLPMVAVRGNELVSADRLLTNLAGILAAGAVLLIALRRRADAARAVAAAATATGAGLCFLWLAGVPLSPVTAGLGSLTAAVGCEFTVLLSEAARRRSRGLRLSILLAASTSTVGYAVLVLSKLAAVREFGVLLAGSVVLALLSAGCVVWLWPPRDRVTRVAAPVPEPVERVVAEVGR</sequence>
<comment type="subcellular location">
    <subcellularLocation>
        <location evidence="1">Cell membrane</location>
        <topology evidence="1">Multi-pass membrane protein</topology>
    </subcellularLocation>
</comment>
<feature type="transmembrane region" description="Helical" evidence="6">
    <location>
        <begin position="288"/>
        <end position="308"/>
    </location>
</feature>
<dbReference type="Proteomes" id="UP000318578">
    <property type="component" value="Unassembled WGS sequence"/>
</dbReference>
<keyword evidence="3 6" id="KW-0812">Transmembrane</keyword>
<evidence type="ECO:0000256" key="1">
    <source>
        <dbReference type="ARBA" id="ARBA00004651"/>
    </source>
</evidence>
<dbReference type="OrthoDB" id="3609669at2"/>
<feature type="transmembrane region" description="Helical" evidence="6">
    <location>
        <begin position="415"/>
        <end position="435"/>
    </location>
</feature>
<feature type="transmembrane region" description="Helical" evidence="6">
    <location>
        <begin position="628"/>
        <end position="649"/>
    </location>
</feature>
<protein>
    <submittedName>
        <fullName evidence="8">MMPL family transporter</fullName>
    </submittedName>
</protein>